<keyword evidence="9" id="KW-0472">Membrane</keyword>
<dbReference type="STRING" id="8010.ENSELUP00000011134"/>
<dbReference type="PANTHER" id="PTHR15207">
    <property type="entry name" value="NONSYNDROMIC HEARING IMPAIRMENT PROTEIN"/>
    <property type="match status" value="1"/>
</dbReference>
<keyword evidence="11" id="KW-0449">Lipoprotein</keyword>
<dbReference type="GeneTree" id="ENSGT00940000155880"/>
<dbReference type="Ensembl" id="ENSELUT00000000975.3">
    <property type="protein sequence ID" value="ENSELUP00000011134.2"/>
    <property type="gene ID" value="ENSELUG00000011544.3"/>
</dbReference>
<keyword evidence="7" id="KW-1210">Necrosis</keyword>
<keyword evidence="4" id="KW-1134">Transmembrane beta strand</keyword>
<evidence type="ECO:0000256" key="1">
    <source>
        <dbReference type="ARBA" id="ARBA00004496"/>
    </source>
</evidence>
<evidence type="ECO:0000256" key="8">
    <source>
        <dbReference type="ARBA" id="ARBA00022692"/>
    </source>
</evidence>
<keyword evidence="8" id="KW-0812">Transmembrane</keyword>
<evidence type="ECO:0000256" key="11">
    <source>
        <dbReference type="ARBA" id="ARBA00023288"/>
    </source>
</evidence>
<dbReference type="PANTHER" id="PTHR15207:SF3">
    <property type="entry name" value="DEAFNESS, AUTOSOMAL DOMINANT 5-RELATED"/>
    <property type="match status" value="1"/>
</dbReference>
<dbReference type="GO" id="GO:0012505">
    <property type="term" value="C:endomembrane system"/>
    <property type="evidence" value="ECO:0007669"/>
    <property type="project" value="UniProtKB-SubCell"/>
</dbReference>
<dbReference type="Proteomes" id="UP000265140">
    <property type="component" value="Chromosome 7"/>
</dbReference>
<sequence>MNMFAQAAKAFVKDTDPEGSLIPSSRLHENLNIYSLIYKKPRYWFQTKEKYESLHFTFSNVLNTEGHENTLSGMVITAADEVDWHMTSNNKKNCSVDGKVETALADGEVRLGGNSSTIQEFKIMTKKEAVDLDKFKNFCQNKELDMEHDVIKQASKKQPLKTRPVLGVLTERILTSKPCQFNSSSLMSGSVTGRLQACLKGTFNPSVSANRDNEKWLTIQENTVIAYRLNELKIKPSGKFVVSFTKNQKGGFVNEYEEDGVDCDVQSPPNLNQELQRLSTHFDLLSELKDPLLKILQETIMNNREKVSILENELDLLSENPDLVVPKDWVAVKDIDKLLVGYKNTTRSTIFRAIHLIVSAIDEMKDDCISTLSCSSCEELKTLQFLVHCMAESVESVCLSDPVLAVLTENMFRRAVLLFDQCDVTLRKDGNKLMIEIKNQSGNLPLVLSIAVKGLASLV</sequence>
<proteinExistence type="inferred from homology"/>
<dbReference type="Pfam" id="PF04598">
    <property type="entry name" value="Gasdermin"/>
    <property type="match status" value="1"/>
</dbReference>
<evidence type="ECO:0000256" key="6">
    <source>
        <dbReference type="ARBA" id="ARBA00022490"/>
    </source>
</evidence>
<name>A0A3P8Y5X4_ESOLU</name>
<dbReference type="GO" id="GO:0012501">
    <property type="term" value="P:programmed cell death"/>
    <property type="evidence" value="ECO:0007669"/>
    <property type="project" value="InterPro"/>
</dbReference>
<evidence type="ECO:0000256" key="2">
    <source>
        <dbReference type="ARBA" id="ARBA00004651"/>
    </source>
</evidence>
<dbReference type="AlphaFoldDB" id="A0A3P8Y5X4"/>
<accession>A0A3P8Y5X4</accession>
<dbReference type="InterPro" id="IPR042377">
    <property type="entry name" value="GSDME"/>
</dbReference>
<dbReference type="OMA" id="LNTEGHE"/>
<evidence type="ECO:0000256" key="3">
    <source>
        <dbReference type="ARBA" id="ARBA00009279"/>
    </source>
</evidence>
<dbReference type="GeneID" id="105006189"/>
<evidence type="ECO:0000313" key="16">
    <source>
        <dbReference type="Proteomes" id="UP000265140"/>
    </source>
</evidence>
<evidence type="ECO:0000256" key="4">
    <source>
        <dbReference type="ARBA" id="ARBA00022452"/>
    </source>
</evidence>
<dbReference type="OrthoDB" id="8815334at2759"/>
<dbReference type="Bgee" id="ENSELUG00000011544">
    <property type="expression patterns" value="Expressed in stomach and 14 other cell types or tissues"/>
</dbReference>
<dbReference type="GO" id="GO:0005737">
    <property type="term" value="C:cytoplasm"/>
    <property type="evidence" value="ECO:0007669"/>
    <property type="project" value="TreeGrafter"/>
</dbReference>
<evidence type="ECO:0000256" key="7">
    <source>
        <dbReference type="ARBA" id="ARBA00022590"/>
    </source>
</evidence>
<evidence type="ECO:0000256" key="5">
    <source>
        <dbReference type="ARBA" id="ARBA00022475"/>
    </source>
</evidence>
<keyword evidence="6" id="KW-0963">Cytoplasm</keyword>
<feature type="domain" description="Gasdermin PUB" evidence="14">
    <location>
        <begin position="270"/>
        <end position="432"/>
    </location>
</feature>
<feature type="domain" description="Gasdermin pore forming" evidence="13">
    <location>
        <begin position="3"/>
        <end position="252"/>
    </location>
</feature>
<evidence type="ECO:0000256" key="10">
    <source>
        <dbReference type="ARBA" id="ARBA00023139"/>
    </source>
</evidence>
<reference evidence="15" key="3">
    <citation type="submission" date="2025-08" db="UniProtKB">
        <authorList>
            <consortium name="Ensembl"/>
        </authorList>
    </citation>
    <scope>IDENTIFICATION</scope>
</reference>
<comment type="similarity">
    <text evidence="3">Belongs to the gasdermin family.</text>
</comment>
<reference evidence="15" key="4">
    <citation type="submission" date="2025-09" db="UniProtKB">
        <authorList>
            <consortium name="Ensembl"/>
        </authorList>
    </citation>
    <scope>IDENTIFICATION</scope>
</reference>
<keyword evidence="5" id="KW-1003">Cell membrane</keyword>
<dbReference type="Pfam" id="PF17708">
    <property type="entry name" value="Gasdermin_C"/>
    <property type="match status" value="1"/>
</dbReference>
<evidence type="ECO:0000313" key="15">
    <source>
        <dbReference type="Ensembl" id="ENSELUP00000011134.2"/>
    </source>
</evidence>
<evidence type="ECO:0000259" key="14">
    <source>
        <dbReference type="Pfam" id="PF17708"/>
    </source>
</evidence>
<comment type="subcellular location">
    <subcellularLocation>
        <location evidence="2">Cell membrane</location>
        <topology evidence="2">Multi-pass membrane protein</topology>
    </subcellularLocation>
    <subcellularLocation>
        <location evidence="1">Cytoplasm</location>
    </subcellularLocation>
</comment>
<feature type="coiled-coil region" evidence="12">
    <location>
        <begin position="293"/>
        <end position="320"/>
    </location>
</feature>
<keyword evidence="16" id="KW-1185">Reference proteome</keyword>
<evidence type="ECO:0000259" key="13">
    <source>
        <dbReference type="Pfam" id="PF04598"/>
    </source>
</evidence>
<organism evidence="15 16">
    <name type="scientific">Esox lucius</name>
    <name type="common">Northern pike</name>
    <dbReference type="NCBI Taxonomy" id="8010"/>
    <lineage>
        <taxon>Eukaryota</taxon>
        <taxon>Metazoa</taxon>
        <taxon>Chordata</taxon>
        <taxon>Craniata</taxon>
        <taxon>Vertebrata</taxon>
        <taxon>Euteleostomi</taxon>
        <taxon>Actinopterygii</taxon>
        <taxon>Neopterygii</taxon>
        <taxon>Teleostei</taxon>
        <taxon>Protacanthopterygii</taxon>
        <taxon>Esociformes</taxon>
        <taxon>Esocidae</taxon>
        <taxon>Esox</taxon>
    </lineage>
</organism>
<reference evidence="16" key="1">
    <citation type="journal article" date="2014" name="PLoS ONE">
        <title>The genome and linkage map of the northern pike (Esox lucius): conserved synteny revealed between the salmonid sister group and the Neoteleostei.</title>
        <authorList>
            <person name="Rondeau E.B."/>
            <person name="Minkley D.R."/>
            <person name="Leong J.S."/>
            <person name="Messmer A.M."/>
            <person name="Jantzen J.R."/>
            <person name="von Schalburg K.R."/>
            <person name="Lemon C."/>
            <person name="Bird N.H."/>
            <person name="Koop B.F."/>
        </authorList>
    </citation>
    <scope>NUCLEOTIDE SEQUENCE</scope>
</reference>
<dbReference type="RefSeq" id="XP_028976541.2">
    <property type="nucleotide sequence ID" value="XM_029120708.2"/>
</dbReference>
<keyword evidence="10" id="KW-0564">Palmitate</keyword>
<keyword evidence="12" id="KW-0175">Coiled coil</keyword>
<dbReference type="InterPro" id="IPR041263">
    <property type="entry name" value="Gasdermin_PUB"/>
</dbReference>
<dbReference type="InterPro" id="IPR040460">
    <property type="entry name" value="Gasdermin_pore"/>
</dbReference>
<evidence type="ECO:0000256" key="12">
    <source>
        <dbReference type="SAM" id="Coils"/>
    </source>
</evidence>
<reference evidence="15" key="2">
    <citation type="submission" date="2020-02" db="EMBL/GenBank/DDBJ databases">
        <title>Esox lucius (northern pike) genome, fEsoLuc1, primary haplotype.</title>
        <authorList>
            <person name="Myers G."/>
            <person name="Karagic N."/>
            <person name="Meyer A."/>
            <person name="Pippel M."/>
            <person name="Reichard M."/>
            <person name="Winkler S."/>
            <person name="Tracey A."/>
            <person name="Sims Y."/>
            <person name="Howe K."/>
            <person name="Rhie A."/>
            <person name="Formenti G."/>
            <person name="Durbin R."/>
            <person name="Fedrigo O."/>
            <person name="Jarvis E.D."/>
        </authorList>
    </citation>
    <scope>NUCLEOTIDE SEQUENCE [LARGE SCALE GENOMIC DNA]</scope>
</reference>
<evidence type="ECO:0000256" key="9">
    <source>
        <dbReference type="ARBA" id="ARBA00023136"/>
    </source>
</evidence>
<protein>
    <recommendedName>
        <fullName evidence="17">Gasdermin pore forming domain-containing protein</fullName>
    </recommendedName>
</protein>
<dbReference type="InParanoid" id="A0A3P8Y5X4"/>
<evidence type="ECO:0008006" key="17">
    <source>
        <dbReference type="Google" id="ProtNLM"/>
    </source>
</evidence>